<dbReference type="AlphaFoldDB" id="A0A2T3NM40"/>
<dbReference type="SUPFAM" id="SSF56601">
    <property type="entry name" value="beta-lactamase/transpeptidase-like"/>
    <property type="match status" value="1"/>
</dbReference>
<dbReference type="Gene3D" id="3.40.710.10">
    <property type="entry name" value="DD-peptidase/beta-lactamase superfamily"/>
    <property type="match status" value="1"/>
</dbReference>
<dbReference type="EMBL" id="PYMB01000001">
    <property type="protein sequence ID" value="PSW16587.1"/>
    <property type="molecule type" value="Genomic_DNA"/>
</dbReference>
<keyword evidence="1" id="KW-0732">Signal</keyword>
<proteinExistence type="predicted"/>
<feature type="signal peptide" evidence="1">
    <location>
        <begin position="1"/>
        <end position="18"/>
    </location>
</feature>
<organism evidence="3 4">
    <name type="scientific">Photobacterium rosenbergii</name>
    <dbReference type="NCBI Taxonomy" id="294936"/>
    <lineage>
        <taxon>Bacteria</taxon>
        <taxon>Pseudomonadati</taxon>
        <taxon>Pseudomonadota</taxon>
        <taxon>Gammaproteobacteria</taxon>
        <taxon>Vibrionales</taxon>
        <taxon>Vibrionaceae</taxon>
        <taxon>Photobacterium</taxon>
    </lineage>
</organism>
<dbReference type="OrthoDB" id="9814204at2"/>
<dbReference type="InterPro" id="IPR050789">
    <property type="entry name" value="Diverse_Enzym_Activities"/>
</dbReference>
<dbReference type="Proteomes" id="UP000241346">
    <property type="component" value="Unassembled WGS sequence"/>
</dbReference>
<accession>A0A2T3NM40</accession>
<evidence type="ECO:0000259" key="2">
    <source>
        <dbReference type="Pfam" id="PF00144"/>
    </source>
</evidence>
<evidence type="ECO:0000313" key="4">
    <source>
        <dbReference type="Proteomes" id="UP000241346"/>
    </source>
</evidence>
<dbReference type="RefSeq" id="WP_107297208.1">
    <property type="nucleotide sequence ID" value="NZ_PYMB01000001.1"/>
</dbReference>
<dbReference type="Pfam" id="PF00144">
    <property type="entry name" value="Beta-lactamase"/>
    <property type="match status" value="1"/>
</dbReference>
<gene>
    <name evidence="3" type="ORF">C9J01_06225</name>
</gene>
<dbReference type="InterPro" id="IPR001466">
    <property type="entry name" value="Beta-lactam-related"/>
</dbReference>
<dbReference type="PANTHER" id="PTHR43283:SF7">
    <property type="entry name" value="BETA-LACTAMASE-RELATED DOMAIN-CONTAINING PROTEIN"/>
    <property type="match status" value="1"/>
</dbReference>
<evidence type="ECO:0000256" key="1">
    <source>
        <dbReference type="SAM" id="SignalP"/>
    </source>
</evidence>
<comment type="caution">
    <text evidence="3">The sequence shown here is derived from an EMBL/GenBank/DDBJ whole genome shotgun (WGS) entry which is preliminary data.</text>
</comment>
<sequence length="403" mass="44780">MVKHSLIALAIASTAATADISAETEQEYIADFSLQTFMYPSEQASWYWQNLDKVLPYATLTKGSQSKPLERSLIAPENVHQTRFNDQSLGSLLTGSNPSINSMMIIQNGKVIFEHFNMPYDSQHVWMSNAKSIAGLLVALLEEEGKLDVVEPLSTYMPELADTSWGSTRVIDILNMQSGLDAEENDTARANPDSHITQLFFAEIEAKGNYYQTLLNIPRKSDAAKAFEYSSANTQILGLLIAKVEGKPLYQVMNERIWAKAGMSDNGYITLTPDGHEVIHGLMTSNTEDMARYAMLYTDSWQATSDERIISPSVIKTIQQSVTPGVYTVSPASEQFIAMTADEPIGGSYQFDAIWDDGDMFKGGMRGQGIYISPTKDTVTVWFSNRIEKHNVAGFVRNFVKDL</sequence>
<protein>
    <recommendedName>
        <fullName evidence="2">Beta-lactamase-related domain-containing protein</fullName>
    </recommendedName>
</protein>
<evidence type="ECO:0000313" key="3">
    <source>
        <dbReference type="EMBL" id="PSW16587.1"/>
    </source>
</evidence>
<reference evidence="3 4" key="1">
    <citation type="submission" date="2018-03" db="EMBL/GenBank/DDBJ databases">
        <title>Whole genome sequencing of Histamine producing bacteria.</title>
        <authorList>
            <person name="Butler K."/>
        </authorList>
    </citation>
    <scope>NUCLEOTIDE SEQUENCE [LARGE SCALE GENOMIC DNA]</scope>
    <source>
        <strain evidence="3 4">DSM 19138</strain>
    </source>
</reference>
<feature type="domain" description="Beta-lactamase-related" evidence="2">
    <location>
        <begin position="103"/>
        <end position="386"/>
    </location>
</feature>
<dbReference type="PANTHER" id="PTHR43283">
    <property type="entry name" value="BETA-LACTAMASE-RELATED"/>
    <property type="match status" value="1"/>
</dbReference>
<name>A0A2T3NM40_9GAMM</name>
<feature type="chain" id="PRO_5015431381" description="Beta-lactamase-related domain-containing protein" evidence="1">
    <location>
        <begin position="19"/>
        <end position="403"/>
    </location>
</feature>
<dbReference type="InterPro" id="IPR012338">
    <property type="entry name" value="Beta-lactam/transpept-like"/>
</dbReference>